<proteinExistence type="inferred from homology"/>
<evidence type="ECO:0000256" key="4">
    <source>
        <dbReference type="SAM" id="Coils"/>
    </source>
</evidence>
<dbReference type="Proteomes" id="UP000034616">
    <property type="component" value="Unassembled WGS sequence"/>
</dbReference>
<dbReference type="GO" id="GO:0009307">
    <property type="term" value="P:DNA restriction-modification system"/>
    <property type="evidence" value="ECO:0007669"/>
    <property type="project" value="UniProtKB-KW"/>
</dbReference>
<evidence type="ECO:0000313" key="6">
    <source>
        <dbReference type="EMBL" id="KKR87271.1"/>
    </source>
</evidence>
<gene>
    <name evidence="6" type="ORF">UU35_C0004G0044</name>
</gene>
<keyword evidence="4" id="KW-0175">Coiled coil</keyword>
<feature type="domain" description="Type I restriction modification DNA specificity" evidence="5">
    <location>
        <begin position="4"/>
        <end position="152"/>
    </location>
</feature>
<comment type="caution">
    <text evidence="6">The sequence shown here is derived from an EMBL/GenBank/DDBJ whole genome shotgun (WGS) entry which is preliminary data.</text>
</comment>
<sequence>MKTNWQTKNFEDCLDKVVYTSKIQRKDFLKSGLFPIISQESEDINGYWDDKKDLFKCKKPVVIFGDHTQVLKYVDFDFVLGADGVKILQPKEILDSRFFYFFLQSVDLKSLGYARHYRLLKEIDVSFPSLPEQHRIVKILDEVFEDTAKAKENAEKNLQNAKELFESYLQSVFANPGKDWEKKRLGDVYDVRDGTHDSPKYQKVGYALITSKNLKRDELDYQKIKYISEKDYDKINERSKVHKGDILFAMIGTIGSPVVIKTEPDFAIKNVALFKIPKEQNSYFLKYFLDSKFVIDKIMSEAKGTTQKFVGLGYLRDFKIQLPKLDEQKSIVAKLDALSAETKKLEAIYKQKLADLDELKKSVLKRAFNGEL</sequence>
<dbReference type="InterPro" id="IPR044946">
    <property type="entry name" value="Restrct_endonuc_typeI_TRD_sf"/>
</dbReference>
<keyword evidence="2" id="KW-0680">Restriction system</keyword>
<dbReference type="AlphaFoldDB" id="A0A0G0UIE4"/>
<organism evidence="6 7">
    <name type="scientific">Candidatus Uhrbacteria bacterium GW2011_GWC2_41_11</name>
    <dbReference type="NCBI Taxonomy" id="1618985"/>
    <lineage>
        <taxon>Bacteria</taxon>
        <taxon>Candidatus Uhriibacteriota</taxon>
    </lineage>
</organism>
<reference evidence="6 7" key="1">
    <citation type="journal article" date="2015" name="Nature">
        <title>rRNA introns, odd ribosomes, and small enigmatic genomes across a large radiation of phyla.</title>
        <authorList>
            <person name="Brown C.T."/>
            <person name="Hug L.A."/>
            <person name="Thomas B.C."/>
            <person name="Sharon I."/>
            <person name="Castelle C.J."/>
            <person name="Singh A."/>
            <person name="Wilkins M.J."/>
            <person name="Williams K.H."/>
            <person name="Banfield J.F."/>
        </authorList>
    </citation>
    <scope>NUCLEOTIDE SEQUENCE [LARGE SCALE GENOMIC DNA]</scope>
</reference>
<dbReference type="GO" id="GO:0003677">
    <property type="term" value="F:DNA binding"/>
    <property type="evidence" value="ECO:0007669"/>
    <property type="project" value="UniProtKB-KW"/>
</dbReference>
<dbReference type="EMBL" id="LCAH01000004">
    <property type="protein sequence ID" value="KKR87271.1"/>
    <property type="molecule type" value="Genomic_DNA"/>
</dbReference>
<feature type="coiled-coil region" evidence="4">
    <location>
        <begin position="144"/>
        <end position="171"/>
    </location>
</feature>
<dbReference type="PATRIC" id="fig|1618985.3.peg.406"/>
<dbReference type="Gene3D" id="3.90.220.20">
    <property type="entry name" value="DNA methylase specificity domains"/>
    <property type="match status" value="2"/>
</dbReference>
<dbReference type="InterPro" id="IPR052021">
    <property type="entry name" value="Type-I_RS_S_subunit"/>
</dbReference>
<dbReference type="PANTHER" id="PTHR30408">
    <property type="entry name" value="TYPE-1 RESTRICTION ENZYME ECOKI SPECIFICITY PROTEIN"/>
    <property type="match status" value="1"/>
</dbReference>
<keyword evidence="3" id="KW-0238">DNA-binding</keyword>
<evidence type="ECO:0000256" key="1">
    <source>
        <dbReference type="ARBA" id="ARBA00010923"/>
    </source>
</evidence>
<name>A0A0G0UIE4_9BACT</name>
<dbReference type="PANTHER" id="PTHR30408:SF12">
    <property type="entry name" value="TYPE I RESTRICTION ENZYME MJAVIII SPECIFICITY SUBUNIT"/>
    <property type="match status" value="1"/>
</dbReference>
<protein>
    <submittedName>
        <fullName evidence="6">Type I restriction modification DNA specificity domain protein</fullName>
    </submittedName>
</protein>
<evidence type="ECO:0000313" key="7">
    <source>
        <dbReference type="Proteomes" id="UP000034616"/>
    </source>
</evidence>
<dbReference type="InterPro" id="IPR000055">
    <property type="entry name" value="Restrct_endonuc_typeI_TRD"/>
</dbReference>
<comment type="similarity">
    <text evidence="1">Belongs to the type-I restriction system S methylase family.</text>
</comment>
<accession>A0A0G0UIE4</accession>
<dbReference type="Pfam" id="PF01420">
    <property type="entry name" value="Methylase_S"/>
    <property type="match status" value="2"/>
</dbReference>
<feature type="domain" description="Type I restriction modification DNA specificity" evidence="5">
    <location>
        <begin position="178"/>
        <end position="347"/>
    </location>
</feature>
<dbReference type="SUPFAM" id="SSF116734">
    <property type="entry name" value="DNA methylase specificity domain"/>
    <property type="match status" value="2"/>
</dbReference>
<evidence type="ECO:0000256" key="2">
    <source>
        <dbReference type="ARBA" id="ARBA00022747"/>
    </source>
</evidence>
<dbReference type="CDD" id="cd17246">
    <property type="entry name" value="RMtype1_S_SonII-TRD2-CR2_like"/>
    <property type="match status" value="1"/>
</dbReference>
<evidence type="ECO:0000259" key="5">
    <source>
        <dbReference type="Pfam" id="PF01420"/>
    </source>
</evidence>
<evidence type="ECO:0000256" key="3">
    <source>
        <dbReference type="ARBA" id="ARBA00023125"/>
    </source>
</evidence>